<reference evidence="3" key="1">
    <citation type="submission" date="2018-06" db="EMBL/GenBank/DDBJ databases">
        <authorList>
            <person name="Zhirakovskaya E."/>
        </authorList>
    </citation>
    <scope>NUCLEOTIDE SEQUENCE</scope>
</reference>
<evidence type="ECO:0000313" key="3">
    <source>
        <dbReference type="EMBL" id="VAX29138.1"/>
    </source>
</evidence>
<gene>
    <name evidence="3" type="ORF">MNBD_IGNAVI01-1784</name>
</gene>
<proteinExistence type="predicted"/>
<organism evidence="3">
    <name type="scientific">hydrothermal vent metagenome</name>
    <dbReference type="NCBI Taxonomy" id="652676"/>
    <lineage>
        <taxon>unclassified sequences</taxon>
        <taxon>metagenomes</taxon>
        <taxon>ecological metagenomes</taxon>
    </lineage>
</organism>
<accession>A0A3B1CZ88</accession>
<dbReference type="GO" id="GO:0000166">
    <property type="term" value="F:nucleotide binding"/>
    <property type="evidence" value="ECO:0007669"/>
    <property type="project" value="UniProtKB-KW"/>
</dbReference>
<dbReference type="InterPro" id="IPR011146">
    <property type="entry name" value="HIT-like"/>
</dbReference>
<dbReference type="InterPro" id="IPR052908">
    <property type="entry name" value="AP-4-A_phosphorylase"/>
</dbReference>
<sequence>MERLWSPWRSMYIDSMKDKDGAESCVFCDAVKGNIEDDSSLVVFRRNDIYIVLNLYPYNNGHMMVVPNRHISDLSEITKEEFAEITSQITLATEALKKLYSPHGFNIGANVGKAAGAGIDTHLHFHIVPRWNGDTNFMPVVGEVKVISHELIDTKKNLINAIDEILNRIE</sequence>
<dbReference type="GO" id="GO:0003824">
    <property type="term" value="F:catalytic activity"/>
    <property type="evidence" value="ECO:0007669"/>
    <property type="project" value="InterPro"/>
</dbReference>
<dbReference type="PANTHER" id="PTHR42997:SF1">
    <property type="entry name" value="AP-4-A PHOSPHORYLASE"/>
    <property type="match status" value="1"/>
</dbReference>
<dbReference type="PROSITE" id="PS51084">
    <property type="entry name" value="HIT_2"/>
    <property type="match status" value="1"/>
</dbReference>
<name>A0A3B1CZ88_9ZZZZ</name>
<dbReference type="EMBL" id="UOGD01000439">
    <property type="protein sequence ID" value="VAX29138.1"/>
    <property type="molecule type" value="Genomic_DNA"/>
</dbReference>
<dbReference type="Pfam" id="PF01230">
    <property type="entry name" value="HIT"/>
    <property type="match status" value="1"/>
</dbReference>
<dbReference type="Gene3D" id="3.30.428.10">
    <property type="entry name" value="HIT-like"/>
    <property type="match status" value="1"/>
</dbReference>
<dbReference type="InterPro" id="IPR036265">
    <property type="entry name" value="HIT-like_sf"/>
</dbReference>
<evidence type="ECO:0000256" key="1">
    <source>
        <dbReference type="ARBA" id="ARBA00022741"/>
    </source>
</evidence>
<dbReference type="AlphaFoldDB" id="A0A3B1CZ88"/>
<evidence type="ECO:0000259" key="2">
    <source>
        <dbReference type="PROSITE" id="PS51084"/>
    </source>
</evidence>
<dbReference type="SUPFAM" id="SSF54197">
    <property type="entry name" value="HIT-like"/>
    <property type="match status" value="1"/>
</dbReference>
<keyword evidence="1" id="KW-0547">Nucleotide-binding</keyword>
<feature type="domain" description="HIT" evidence="2">
    <location>
        <begin position="26"/>
        <end position="137"/>
    </location>
</feature>
<dbReference type="PANTHER" id="PTHR42997">
    <property type="entry name" value="HIT FAMILY HYDROLASE"/>
    <property type="match status" value="1"/>
</dbReference>
<dbReference type="CDD" id="cd01275">
    <property type="entry name" value="FHIT"/>
    <property type="match status" value="1"/>
</dbReference>
<protein>
    <submittedName>
        <fullName evidence="3">HIT family protein</fullName>
    </submittedName>
</protein>
<dbReference type="InterPro" id="IPR039383">
    <property type="entry name" value="FHIT"/>
</dbReference>